<organism evidence="1 2">
    <name type="scientific">Pedobacter africanus</name>
    <dbReference type="NCBI Taxonomy" id="151894"/>
    <lineage>
        <taxon>Bacteria</taxon>
        <taxon>Pseudomonadati</taxon>
        <taxon>Bacteroidota</taxon>
        <taxon>Sphingobacteriia</taxon>
        <taxon>Sphingobacteriales</taxon>
        <taxon>Sphingobacteriaceae</taxon>
        <taxon>Pedobacter</taxon>
    </lineage>
</organism>
<gene>
    <name evidence="1" type="ORF">SAMN04488524_3104</name>
</gene>
<keyword evidence="2" id="KW-1185">Reference proteome</keyword>
<dbReference type="Proteomes" id="UP000192756">
    <property type="component" value="Unassembled WGS sequence"/>
</dbReference>
<dbReference type="EMBL" id="FWXT01000002">
    <property type="protein sequence ID" value="SMC87571.1"/>
    <property type="molecule type" value="Genomic_DNA"/>
</dbReference>
<dbReference type="RefSeq" id="WP_159451711.1">
    <property type="nucleotide sequence ID" value="NZ_FWXT01000002.1"/>
</dbReference>
<evidence type="ECO:0000313" key="2">
    <source>
        <dbReference type="Proteomes" id="UP000192756"/>
    </source>
</evidence>
<accession>A0A1W2CQU0</accession>
<protein>
    <submittedName>
        <fullName evidence="1">Uncharacterized protein</fullName>
    </submittedName>
</protein>
<dbReference type="AlphaFoldDB" id="A0A1W2CQU0"/>
<proteinExistence type="predicted"/>
<sequence length="56" mass="6484">MKFTLDSLKAHDYTRKMRALSRKGAALKKKSRELNEALNVTLKKCAELLHPQKDKE</sequence>
<evidence type="ECO:0000313" key="1">
    <source>
        <dbReference type="EMBL" id="SMC87571.1"/>
    </source>
</evidence>
<reference evidence="2" key="1">
    <citation type="submission" date="2017-04" db="EMBL/GenBank/DDBJ databases">
        <authorList>
            <person name="Varghese N."/>
            <person name="Submissions S."/>
        </authorList>
    </citation>
    <scope>NUCLEOTIDE SEQUENCE [LARGE SCALE GENOMIC DNA]</scope>
    <source>
        <strain evidence="2">DSM 12126</strain>
    </source>
</reference>
<name>A0A1W2CQU0_9SPHI</name>
<dbReference type="OrthoDB" id="9895344at2"/>
<dbReference type="STRING" id="151894.SAMN04488524_3104"/>